<keyword evidence="2" id="KW-1003">Cell membrane</keyword>
<dbReference type="EMBL" id="CP080467">
    <property type="protein sequence ID" value="UNO48183.1"/>
    <property type="molecule type" value="Genomic_DNA"/>
</dbReference>
<evidence type="ECO:0000256" key="4">
    <source>
        <dbReference type="ARBA" id="ARBA00022989"/>
    </source>
</evidence>
<dbReference type="RefSeq" id="WP_152498874.1">
    <property type="nucleotide sequence ID" value="NZ_AURB01000188.1"/>
</dbReference>
<keyword evidence="5 6" id="KW-0472">Membrane</keyword>
<evidence type="ECO:0000313" key="9">
    <source>
        <dbReference type="Proteomes" id="UP000829401"/>
    </source>
</evidence>
<organism evidence="8 9">
    <name type="scientific">Alicyclobacillus acidoterrestris (strain ATCC 49025 / DSM 3922 / CIP 106132 / NCIMB 13137 / GD3B)</name>
    <dbReference type="NCBI Taxonomy" id="1356854"/>
    <lineage>
        <taxon>Bacteria</taxon>
        <taxon>Bacillati</taxon>
        <taxon>Bacillota</taxon>
        <taxon>Bacilli</taxon>
        <taxon>Bacillales</taxon>
        <taxon>Alicyclobacillaceae</taxon>
        <taxon>Alicyclobacillus</taxon>
    </lineage>
</organism>
<reference evidence="9" key="1">
    <citation type="journal article" date="2022" name="G3 (Bethesda)">
        <title>Unveiling the complete genome sequence of Alicyclobacillus acidoterrestris DSM 3922T, a taint-producing strain.</title>
        <authorList>
            <person name="Leonardo I.C."/>
            <person name="Barreto Crespo M.T."/>
            <person name="Gaspar F.B."/>
        </authorList>
    </citation>
    <scope>NUCLEOTIDE SEQUENCE [LARGE SCALE GENOMIC DNA]</scope>
    <source>
        <strain evidence="9">DSM 3922</strain>
    </source>
</reference>
<evidence type="ECO:0000259" key="7">
    <source>
        <dbReference type="PROSITE" id="PS51849"/>
    </source>
</evidence>
<dbReference type="GO" id="GO:0005886">
    <property type="term" value="C:plasma membrane"/>
    <property type="evidence" value="ECO:0007669"/>
    <property type="project" value="UniProtKB-SubCell"/>
</dbReference>
<keyword evidence="9" id="KW-1185">Reference proteome</keyword>
<dbReference type="AlphaFoldDB" id="A0A9E6ZGI9"/>
<keyword evidence="4 6" id="KW-1133">Transmembrane helix</keyword>
<dbReference type="Pfam" id="PF12791">
    <property type="entry name" value="RsgI_N"/>
    <property type="match status" value="1"/>
</dbReference>
<comment type="subcellular location">
    <subcellularLocation>
        <location evidence="1">Cell membrane</location>
        <topology evidence="1">Single-pass membrane protein</topology>
    </subcellularLocation>
</comment>
<dbReference type="OrthoDB" id="2373483at2"/>
<name>A0A9E6ZGI9_ALIAG</name>
<feature type="domain" description="RsgI N-terminal anti-sigma" evidence="7">
    <location>
        <begin position="5"/>
        <end position="52"/>
    </location>
</feature>
<evidence type="ECO:0000256" key="2">
    <source>
        <dbReference type="ARBA" id="ARBA00022475"/>
    </source>
</evidence>
<dbReference type="Proteomes" id="UP000829401">
    <property type="component" value="Chromosome"/>
</dbReference>
<proteinExistence type="predicted"/>
<dbReference type="InterPro" id="IPR024449">
    <property type="entry name" value="Anti-sigma_RsgI_N"/>
</dbReference>
<protein>
    <submittedName>
        <fullName evidence="8">Anti-sigma factor domain-containing protein</fullName>
    </submittedName>
</protein>
<dbReference type="Pfam" id="PF23750">
    <property type="entry name" value="RsgI_M"/>
    <property type="match status" value="1"/>
</dbReference>
<evidence type="ECO:0000256" key="6">
    <source>
        <dbReference type="SAM" id="Phobius"/>
    </source>
</evidence>
<evidence type="ECO:0000256" key="5">
    <source>
        <dbReference type="ARBA" id="ARBA00023136"/>
    </source>
</evidence>
<dbReference type="PROSITE" id="PS51849">
    <property type="entry name" value="RSGI_N"/>
    <property type="match status" value="1"/>
</dbReference>
<gene>
    <name evidence="8" type="ORF">K1I37_16100</name>
</gene>
<keyword evidence="3 6" id="KW-0812">Transmembrane</keyword>
<feature type="transmembrane region" description="Helical" evidence="6">
    <location>
        <begin position="59"/>
        <end position="80"/>
    </location>
</feature>
<dbReference type="KEGG" id="aaco:K1I37_16100"/>
<accession>A0A9E6ZGI9</accession>
<sequence>MTDVQIGVVMEIRRNRAVVMTPQGLFEQIRLDVPASVGDMVPVPMQQNFVGHRLRVRSAIASVAAAVVICAGLLHAIFIAPPKAQAYAFVSLDMSPSVSLDLSDHMTVLGIHGLNSAGKQVAASMHVNGDKLGTVIQLLVHKTVQQGLLPANDTIIVAAAGANSHTDATAIETQAADDVDAALKAAGAAAAQTANVYSMDVSSSVWNEAMKQNVSPGKYATYLLAKQVGVPVSLSDITSSQVQMVLAQVHDLQTGTAQLNTGNYSKVAAIVGSAIPAGTPAASGQ</sequence>
<evidence type="ECO:0000313" key="8">
    <source>
        <dbReference type="EMBL" id="UNO48183.1"/>
    </source>
</evidence>
<evidence type="ECO:0000256" key="1">
    <source>
        <dbReference type="ARBA" id="ARBA00004162"/>
    </source>
</evidence>
<evidence type="ECO:0000256" key="3">
    <source>
        <dbReference type="ARBA" id="ARBA00022692"/>
    </source>
</evidence>
<dbReference type="InterPro" id="IPR055431">
    <property type="entry name" value="RsgI_M"/>
</dbReference>